<organism evidence="4 5">
    <name type="scientific">Gimesia aquarii</name>
    <dbReference type="NCBI Taxonomy" id="2527964"/>
    <lineage>
        <taxon>Bacteria</taxon>
        <taxon>Pseudomonadati</taxon>
        <taxon>Planctomycetota</taxon>
        <taxon>Planctomycetia</taxon>
        <taxon>Planctomycetales</taxon>
        <taxon>Planctomycetaceae</taxon>
        <taxon>Gimesia</taxon>
    </lineage>
</organism>
<comment type="similarity">
    <text evidence="1">Belongs to the LacAB/RpiB family.</text>
</comment>
<dbReference type="EC" id="5.3.1.-" evidence="4"/>
<dbReference type="RefSeq" id="WP_144989153.1">
    <property type="nucleotide sequence ID" value="NZ_CP037920.1"/>
</dbReference>
<dbReference type="Gene3D" id="3.40.1400.10">
    <property type="entry name" value="Sugar-phosphate isomerase, RpiB/LacA/LacB"/>
    <property type="match status" value="1"/>
</dbReference>
<dbReference type="AlphaFoldDB" id="A0A517W2S3"/>
<dbReference type="SUPFAM" id="SSF89623">
    <property type="entry name" value="Ribose/Galactose isomerase RpiB/AlsB"/>
    <property type="match status" value="1"/>
</dbReference>
<evidence type="ECO:0000256" key="1">
    <source>
        <dbReference type="ARBA" id="ARBA00008754"/>
    </source>
</evidence>
<dbReference type="EMBL" id="CP037920">
    <property type="protein sequence ID" value="QDT99537.1"/>
    <property type="molecule type" value="Genomic_DNA"/>
</dbReference>
<dbReference type="InterPro" id="IPR003500">
    <property type="entry name" value="RpiB_LacA_LacB"/>
</dbReference>
<proteinExistence type="inferred from homology"/>
<dbReference type="InterPro" id="IPR004785">
    <property type="entry name" value="RpiB"/>
</dbReference>
<protein>
    <submittedName>
        <fullName evidence="4">Sugar phosphate isomerase YwlF</fullName>
        <ecNumber evidence="4">5.3.1.-</ecNumber>
    </submittedName>
</protein>
<dbReference type="PANTHER" id="PTHR30345">
    <property type="entry name" value="RIBOSE-5-PHOSPHATE ISOMERASE B"/>
    <property type="match status" value="1"/>
</dbReference>
<gene>
    <name evidence="4" type="primary">ywlF_2</name>
    <name evidence="4" type="ORF">V144x_50490</name>
</gene>
<evidence type="ECO:0000256" key="3">
    <source>
        <dbReference type="PIRSR" id="PIRSR005384-2"/>
    </source>
</evidence>
<feature type="binding site" evidence="3">
    <location>
        <begin position="76"/>
        <end position="80"/>
    </location>
    <ligand>
        <name>D-ribulose 5-phosphate</name>
        <dbReference type="ChEBI" id="CHEBI:58121"/>
    </ligand>
</feature>
<feature type="binding site" evidence="3">
    <location>
        <position position="109"/>
    </location>
    <ligand>
        <name>D-ribulose 5-phosphate</name>
        <dbReference type="ChEBI" id="CHEBI:58121"/>
    </ligand>
</feature>
<dbReference type="Proteomes" id="UP000318704">
    <property type="component" value="Chromosome"/>
</dbReference>
<dbReference type="NCBIfam" id="TIGR00689">
    <property type="entry name" value="rpiB_lacA_lacB"/>
    <property type="match status" value="1"/>
</dbReference>
<dbReference type="PIRSF" id="PIRSF005384">
    <property type="entry name" value="RpiB_LacA_B"/>
    <property type="match status" value="1"/>
</dbReference>
<feature type="binding site" evidence="3">
    <location>
        <position position="142"/>
    </location>
    <ligand>
        <name>D-ribulose 5-phosphate</name>
        <dbReference type="ChEBI" id="CHEBI:58121"/>
    </ligand>
</feature>
<keyword evidence="2 4" id="KW-0413">Isomerase</keyword>
<dbReference type="NCBIfam" id="TIGR01120">
    <property type="entry name" value="rpiB"/>
    <property type="match status" value="1"/>
</dbReference>
<dbReference type="GO" id="GO:0009052">
    <property type="term" value="P:pentose-phosphate shunt, non-oxidative branch"/>
    <property type="evidence" value="ECO:0007669"/>
    <property type="project" value="TreeGrafter"/>
</dbReference>
<dbReference type="GO" id="GO:0019316">
    <property type="term" value="P:D-allose catabolic process"/>
    <property type="evidence" value="ECO:0007669"/>
    <property type="project" value="TreeGrafter"/>
</dbReference>
<evidence type="ECO:0000313" key="4">
    <source>
        <dbReference type="EMBL" id="QDT99537.1"/>
    </source>
</evidence>
<feature type="binding site" evidence="3">
    <location>
        <position position="146"/>
    </location>
    <ligand>
        <name>D-ribulose 5-phosphate</name>
        <dbReference type="ChEBI" id="CHEBI:58121"/>
    </ligand>
</feature>
<dbReference type="Pfam" id="PF02502">
    <property type="entry name" value="LacAB_rpiB"/>
    <property type="match status" value="1"/>
</dbReference>
<reference evidence="4 5" key="1">
    <citation type="submission" date="2019-03" db="EMBL/GenBank/DDBJ databases">
        <title>Deep-cultivation of Planctomycetes and their phenomic and genomic characterization uncovers novel biology.</title>
        <authorList>
            <person name="Wiegand S."/>
            <person name="Jogler M."/>
            <person name="Boedeker C."/>
            <person name="Pinto D."/>
            <person name="Vollmers J."/>
            <person name="Rivas-Marin E."/>
            <person name="Kohn T."/>
            <person name="Peeters S.H."/>
            <person name="Heuer A."/>
            <person name="Rast P."/>
            <person name="Oberbeckmann S."/>
            <person name="Bunk B."/>
            <person name="Jeske O."/>
            <person name="Meyerdierks A."/>
            <person name="Storesund J.E."/>
            <person name="Kallscheuer N."/>
            <person name="Luecker S."/>
            <person name="Lage O.M."/>
            <person name="Pohl T."/>
            <person name="Merkel B.J."/>
            <person name="Hornburger P."/>
            <person name="Mueller R.-W."/>
            <person name="Bruemmer F."/>
            <person name="Labrenz M."/>
            <person name="Spormann A.M."/>
            <person name="Op den Camp H."/>
            <person name="Overmann J."/>
            <person name="Amann R."/>
            <person name="Jetten M.S.M."/>
            <person name="Mascher T."/>
            <person name="Medema M.H."/>
            <person name="Devos D.P."/>
            <person name="Kaster A.-K."/>
            <person name="Ovreas L."/>
            <person name="Rohde M."/>
            <person name="Galperin M.Y."/>
            <person name="Jogler C."/>
        </authorList>
    </citation>
    <scope>NUCLEOTIDE SEQUENCE [LARGE SCALE GENOMIC DNA]</scope>
    <source>
        <strain evidence="4 5">V144</strain>
    </source>
</reference>
<dbReference type="GO" id="GO:0004751">
    <property type="term" value="F:ribose-5-phosphate isomerase activity"/>
    <property type="evidence" value="ECO:0007669"/>
    <property type="project" value="TreeGrafter"/>
</dbReference>
<sequence length="152" mass="17103">MTSQTPIEPVKKIVIASDHAGYRYKRRIIDRLTKKGYQVEDLGTDSTESVDYPDFIFPAAKAVAEGKFERGIVLGGSGNGEAMAANRIKGIRCAVCWNEKSARLARMHNNANMISLGERMISIEDVYEIIDIWLSTPFEEGRHNTRIQKLDQ</sequence>
<feature type="binding site" evidence="3">
    <location>
        <begin position="18"/>
        <end position="19"/>
    </location>
    <ligand>
        <name>D-ribulose 5-phosphate</name>
        <dbReference type="ChEBI" id="CHEBI:58121"/>
    </ligand>
</feature>
<dbReference type="NCBIfam" id="NF004051">
    <property type="entry name" value="PRK05571.1"/>
    <property type="match status" value="1"/>
</dbReference>
<name>A0A517W2S3_9PLAN</name>
<evidence type="ECO:0000313" key="5">
    <source>
        <dbReference type="Proteomes" id="UP000318704"/>
    </source>
</evidence>
<dbReference type="KEGG" id="gaw:V144x_50490"/>
<evidence type="ECO:0000256" key="2">
    <source>
        <dbReference type="ARBA" id="ARBA00023235"/>
    </source>
</evidence>
<dbReference type="PANTHER" id="PTHR30345:SF0">
    <property type="entry name" value="DNA DAMAGE-REPAIR_TOLERATION PROTEIN DRT102"/>
    <property type="match status" value="1"/>
</dbReference>
<accession>A0A517W2S3</accession>
<feature type="binding site" evidence="3">
    <location>
        <position position="119"/>
    </location>
    <ligand>
        <name>D-ribulose 5-phosphate</name>
        <dbReference type="ChEBI" id="CHEBI:58121"/>
    </ligand>
</feature>
<dbReference type="InterPro" id="IPR036569">
    <property type="entry name" value="RpiB_LacA_LacB_sf"/>
</dbReference>